<evidence type="ECO:0000256" key="4">
    <source>
        <dbReference type="ARBA" id="ARBA00022692"/>
    </source>
</evidence>
<dbReference type="GO" id="GO:0016020">
    <property type="term" value="C:membrane"/>
    <property type="evidence" value="ECO:0007669"/>
    <property type="project" value="UniProtKB-SubCell"/>
</dbReference>
<dbReference type="InterPro" id="IPR037185">
    <property type="entry name" value="EmrE-like"/>
</dbReference>
<comment type="caution">
    <text evidence="9">The sequence shown here is derived from an EMBL/GenBank/DDBJ whole genome shotgun (WGS) entry which is preliminary data.</text>
</comment>
<evidence type="ECO:0000256" key="3">
    <source>
        <dbReference type="ARBA" id="ARBA00022448"/>
    </source>
</evidence>
<evidence type="ECO:0000256" key="8">
    <source>
        <dbReference type="SAM" id="MobiDB-lite"/>
    </source>
</evidence>
<keyword evidence="6 7" id="KW-0472">Membrane</keyword>
<evidence type="ECO:0000313" key="10">
    <source>
        <dbReference type="Proteomes" id="UP001154282"/>
    </source>
</evidence>
<protein>
    <recommendedName>
        <fullName evidence="7">Probable purine permease</fullName>
    </recommendedName>
</protein>
<evidence type="ECO:0000256" key="5">
    <source>
        <dbReference type="ARBA" id="ARBA00022989"/>
    </source>
</evidence>
<feature type="transmembrane region" description="Helical" evidence="7">
    <location>
        <begin position="393"/>
        <end position="414"/>
    </location>
</feature>
<feature type="transmembrane region" description="Helical" evidence="7">
    <location>
        <begin position="122"/>
        <end position="146"/>
    </location>
</feature>
<evidence type="ECO:0000256" key="1">
    <source>
        <dbReference type="ARBA" id="ARBA00004141"/>
    </source>
</evidence>
<sequence length="452" mass="49385">MKLINYPVIGHPGGTVVSRHSANFFSPFIPLSDFSFNFTGPNYFSPLHRNKKKKKKNKNHQSPPSVSLHRVSALVEDGCLHRLCYALRHCLHLIRKVMELESNTTGRGGGGGRGMSKSTKKVLLIVNCILLSLGSACGPLVLRLYFLKGGKGVWISAGLETAGWPFVLVALLASYLYRRRANGPGPEPTKVSFITWRLFLASAVLGLLTGLDDYLYASGVSYLPVSTSSLIIASQLAFTAVFAFLLVKQKFTAFSVNAVFLLCLGAGVLAMHASGDKPANETKGQYFLGFFMTVGAAVLYGFVLPAIELTYSKARQNVTYTLVMEMQMVMSLFATLFNVVGMIFHHEIQTMPKEASEFELGKVGYCMVLIATALVWQCFFVGAVGVVSCGSSLLSGVLIATFLPVTEILAVFIYHEPFGAEKAIALVLSIWGFISYFYGEYKHTKKSTHTAE</sequence>
<dbReference type="Pfam" id="PF16913">
    <property type="entry name" value="PUNUT"/>
    <property type="match status" value="1"/>
</dbReference>
<keyword evidence="10" id="KW-1185">Reference proteome</keyword>
<evidence type="ECO:0000256" key="7">
    <source>
        <dbReference type="RuleBase" id="RU368015"/>
    </source>
</evidence>
<feature type="transmembrane region" description="Helical" evidence="7">
    <location>
        <begin position="152"/>
        <end position="177"/>
    </location>
</feature>
<dbReference type="PANTHER" id="PTHR31376:SF105">
    <property type="entry name" value="PURINE PERMEASE-RELATED"/>
    <property type="match status" value="1"/>
</dbReference>
<feature type="transmembrane region" description="Helical" evidence="7">
    <location>
        <begin position="254"/>
        <end position="274"/>
    </location>
</feature>
<gene>
    <name evidence="9" type="ORF">LITE_LOCUS29822</name>
</gene>
<keyword evidence="5 7" id="KW-1133">Transmembrane helix</keyword>
<feature type="transmembrane region" description="Helical" evidence="7">
    <location>
        <begin position="286"/>
        <end position="307"/>
    </location>
</feature>
<proteinExistence type="inferred from homology"/>
<dbReference type="GO" id="GO:0015211">
    <property type="term" value="F:purine nucleoside transmembrane transporter activity"/>
    <property type="evidence" value="ECO:0007669"/>
    <property type="project" value="UniProtKB-UniRule"/>
</dbReference>
<evidence type="ECO:0000313" key="9">
    <source>
        <dbReference type="EMBL" id="CAI0448514.1"/>
    </source>
</evidence>
<feature type="compositionally biased region" description="Basic residues" evidence="8">
    <location>
        <begin position="48"/>
        <end position="59"/>
    </location>
</feature>
<dbReference type="InterPro" id="IPR030182">
    <property type="entry name" value="PUP_plant"/>
</dbReference>
<keyword evidence="3 7" id="KW-0813">Transport</keyword>
<organism evidence="9 10">
    <name type="scientific">Linum tenue</name>
    <dbReference type="NCBI Taxonomy" id="586396"/>
    <lineage>
        <taxon>Eukaryota</taxon>
        <taxon>Viridiplantae</taxon>
        <taxon>Streptophyta</taxon>
        <taxon>Embryophyta</taxon>
        <taxon>Tracheophyta</taxon>
        <taxon>Spermatophyta</taxon>
        <taxon>Magnoliopsida</taxon>
        <taxon>eudicotyledons</taxon>
        <taxon>Gunneridae</taxon>
        <taxon>Pentapetalae</taxon>
        <taxon>rosids</taxon>
        <taxon>fabids</taxon>
        <taxon>Malpighiales</taxon>
        <taxon>Linaceae</taxon>
        <taxon>Linum</taxon>
    </lineage>
</organism>
<comment type="similarity">
    <text evidence="2 7">Belongs to the purine permeases (TC 2.A.7.14) family.</text>
</comment>
<evidence type="ECO:0000256" key="2">
    <source>
        <dbReference type="ARBA" id="ARBA00006213"/>
    </source>
</evidence>
<feature type="transmembrane region" description="Helical" evidence="7">
    <location>
        <begin position="420"/>
        <end position="439"/>
    </location>
</feature>
<evidence type="ECO:0000256" key="6">
    <source>
        <dbReference type="ARBA" id="ARBA00023136"/>
    </source>
</evidence>
<feature type="transmembrane region" description="Helical" evidence="7">
    <location>
        <begin position="365"/>
        <end position="386"/>
    </location>
</feature>
<feature type="region of interest" description="Disordered" evidence="8">
    <location>
        <begin position="47"/>
        <end position="66"/>
    </location>
</feature>
<dbReference type="Proteomes" id="UP001154282">
    <property type="component" value="Unassembled WGS sequence"/>
</dbReference>
<dbReference type="AlphaFoldDB" id="A0AAV0MQV7"/>
<dbReference type="GO" id="GO:0005345">
    <property type="term" value="F:purine nucleobase transmembrane transporter activity"/>
    <property type="evidence" value="ECO:0007669"/>
    <property type="project" value="UniProtKB-UniRule"/>
</dbReference>
<feature type="transmembrane region" description="Helical" evidence="7">
    <location>
        <begin position="229"/>
        <end position="247"/>
    </location>
</feature>
<dbReference type="PANTHER" id="PTHR31376">
    <property type="entry name" value="OS09G0467300 PROTEIN-RELATED"/>
    <property type="match status" value="1"/>
</dbReference>
<feature type="transmembrane region" description="Helical" evidence="7">
    <location>
        <begin position="328"/>
        <end position="345"/>
    </location>
</feature>
<accession>A0AAV0MQV7</accession>
<comment type="subcellular location">
    <subcellularLocation>
        <location evidence="1 7">Membrane</location>
        <topology evidence="1 7">Multi-pass membrane protein</topology>
    </subcellularLocation>
</comment>
<dbReference type="EMBL" id="CAMGYJ010000007">
    <property type="protein sequence ID" value="CAI0448514.1"/>
    <property type="molecule type" value="Genomic_DNA"/>
</dbReference>
<reference evidence="9" key="1">
    <citation type="submission" date="2022-08" db="EMBL/GenBank/DDBJ databases">
        <authorList>
            <person name="Gutierrez-Valencia J."/>
        </authorList>
    </citation>
    <scope>NUCLEOTIDE SEQUENCE</scope>
</reference>
<keyword evidence="4 7" id="KW-0812">Transmembrane</keyword>
<name>A0AAV0MQV7_9ROSI</name>
<dbReference type="SUPFAM" id="SSF103481">
    <property type="entry name" value="Multidrug resistance efflux transporter EmrE"/>
    <property type="match status" value="1"/>
</dbReference>
<feature type="transmembrane region" description="Helical" evidence="7">
    <location>
        <begin position="198"/>
        <end position="217"/>
    </location>
</feature>